<dbReference type="PROSITE" id="PS50041">
    <property type="entry name" value="C_TYPE_LECTIN_2"/>
    <property type="match status" value="1"/>
</dbReference>
<dbReference type="PANTHER" id="PTHR22801:SF63">
    <property type="entry name" value="C-TYPE LECTIN DOMAIN-CONTAINING PROTEIN"/>
    <property type="match status" value="1"/>
</dbReference>
<evidence type="ECO:0000259" key="2">
    <source>
        <dbReference type="PROSITE" id="PS50948"/>
    </source>
</evidence>
<evidence type="ECO:0000313" key="4">
    <source>
        <dbReference type="Proteomes" id="UP000683360"/>
    </source>
</evidence>
<proteinExistence type="predicted"/>
<reference evidence="3" key="1">
    <citation type="submission" date="2021-03" db="EMBL/GenBank/DDBJ databases">
        <authorList>
            <person name="Bekaert M."/>
        </authorList>
    </citation>
    <scope>NUCLEOTIDE SEQUENCE</scope>
</reference>
<organism evidence="3 4">
    <name type="scientific">Mytilus edulis</name>
    <name type="common">Blue mussel</name>
    <dbReference type="NCBI Taxonomy" id="6550"/>
    <lineage>
        <taxon>Eukaryota</taxon>
        <taxon>Metazoa</taxon>
        <taxon>Spiralia</taxon>
        <taxon>Lophotrochozoa</taxon>
        <taxon>Mollusca</taxon>
        <taxon>Bivalvia</taxon>
        <taxon>Autobranchia</taxon>
        <taxon>Pteriomorphia</taxon>
        <taxon>Mytilida</taxon>
        <taxon>Mytiloidea</taxon>
        <taxon>Mytilidae</taxon>
        <taxon>Mytilinae</taxon>
        <taxon>Mytilus</taxon>
    </lineage>
</organism>
<dbReference type="CDD" id="cd00037">
    <property type="entry name" value="CLECT"/>
    <property type="match status" value="1"/>
</dbReference>
<dbReference type="InterPro" id="IPR050801">
    <property type="entry name" value="Ca-Dep_Lectins_ImmuneDev"/>
</dbReference>
<name>A0A8S3QBQ3_MYTED</name>
<comment type="caution">
    <text evidence="3">The sequence shown here is derived from an EMBL/GenBank/DDBJ whole genome shotgun (WGS) entry which is preliminary data.</text>
</comment>
<evidence type="ECO:0000259" key="1">
    <source>
        <dbReference type="PROSITE" id="PS50041"/>
    </source>
</evidence>
<dbReference type="InterPro" id="IPR016186">
    <property type="entry name" value="C-type_lectin-like/link_sf"/>
</dbReference>
<feature type="domain" description="C-type lectin" evidence="1">
    <location>
        <begin position="106"/>
        <end position="237"/>
    </location>
</feature>
<dbReference type="AlphaFoldDB" id="A0A8S3QBQ3"/>
<dbReference type="InterPro" id="IPR003609">
    <property type="entry name" value="Pan_app"/>
</dbReference>
<accession>A0A8S3QBQ3</accession>
<dbReference type="Proteomes" id="UP000683360">
    <property type="component" value="Unassembled WGS sequence"/>
</dbReference>
<sequence>MTLSVSGNVYMQQKCGRSYSSSSVSAITDRVFKTKNEIECCHLCLVLDPCKSFIWNGFSRKCYIRSSSLDDFVTDQTVQTVGYVVEQYSEELAVKCADRGYEWYPDDNFCFQLYFTTLMTQTEAMEHCLSKGQRMVRVDTARKHELLKEGIQQLSMATQRQKKTFAILAFNGFWIDGSDEITKHNWLFSGGTPITESHWGDGEPAAIGNEDCLIMGSIVDFDWNNLACSQMREHICEIV</sequence>
<dbReference type="InterPro" id="IPR001304">
    <property type="entry name" value="C-type_lectin-like"/>
</dbReference>
<dbReference type="Pfam" id="PF00059">
    <property type="entry name" value="Lectin_C"/>
    <property type="match status" value="1"/>
</dbReference>
<evidence type="ECO:0000313" key="3">
    <source>
        <dbReference type="EMBL" id="CAG2191937.1"/>
    </source>
</evidence>
<keyword evidence="4" id="KW-1185">Reference proteome</keyword>
<feature type="domain" description="Apple" evidence="2">
    <location>
        <begin position="15"/>
        <end position="88"/>
    </location>
</feature>
<dbReference type="PANTHER" id="PTHR22801">
    <property type="entry name" value="LITHOSTATHINE"/>
    <property type="match status" value="1"/>
</dbReference>
<dbReference type="OrthoDB" id="418245at2759"/>
<dbReference type="PROSITE" id="PS50948">
    <property type="entry name" value="PAN"/>
    <property type="match status" value="1"/>
</dbReference>
<dbReference type="InterPro" id="IPR016187">
    <property type="entry name" value="CTDL_fold"/>
</dbReference>
<gene>
    <name evidence="3" type="ORF">MEDL_7128</name>
</gene>
<protein>
    <submittedName>
        <fullName evidence="3">Uncharacterized protein</fullName>
    </submittedName>
</protein>
<dbReference type="EMBL" id="CAJPWZ010000373">
    <property type="protein sequence ID" value="CAG2191937.1"/>
    <property type="molecule type" value="Genomic_DNA"/>
</dbReference>
<dbReference type="Gene3D" id="3.10.100.10">
    <property type="entry name" value="Mannose-Binding Protein A, subunit A"/>
    <property type="match status" value="1"/>
</dbReference>
<dbReference type="SMART" id="SM00034">
    <property type="entry name" value="CLECT"/>
    <property type="match status" value="1"/>
</dbReference>
<dbReference type="SUPFAM" id="SSF56436">
    <property type="entry name" value="C-type lectin-like"/>
    <property type="match status" value="1"/>
</dbReference>